<reference evidence="4 5" key="1">
    <citation type="journal article" date="2013" name="PLoS Genet.">
        <title>Genomic mechanisms accounting for the adaptation to parasitism in nematode-trapping fungi.</title>
        <authorList>
            <person name="Meerupati T."/>
            <person name="Andersson K.M."/>
            <person name="Friman E."/>
            <person name="Kumar D."/>
            <person name="Tunlid A."/>
            <person name="Ahren D."/>
        </authorList>
    </citation>
    <scope>NUCLEOTIDE SEQUENCE [LARGE SCALE GENOMIC DNA]</scope>
    <source>
        <strain evidence="4 5">CBS 200.50</strain>
    </source>
</reference>
<evidence type="ECO:0000256" key="1">
    <source>
        <dbReference type="PROSITE-ProRule" id="PRU00042"/>
    </source>
</evidence>
<dbReference type="GO" id="GO:0008270">
    <property type="term" value="F:zinc ion binding"/>
    <property type="evidence" value="ECO:0007669"/>
    <property type="project" value="UniProtKB-KW"/>
</dbReference>
<dbReference type="SMART" id="SM00355">
    <property type="entry name" value="ZnF_C2H2"/>
    <property type="match status" value="2"/>
</dbReference>
<organism evidence="4 5">
    <name type="scientific">Dactylellina haptotyla (strain CBS 200.50)</name>
    <name type="common">Nematode-trapping fungus</name>
    <name type="synonym">Monacrosporium haptotylum</name>
    <dbReference type="NCBI Taxonomy" id="1284197"/>
    <lineage>
        <taxon>Eukaryota</taxon>
        <taxon>Fungi</taxon>
        <taxon>Dikarya</taxon>
        <taxon>Ascomycota</taxon>
        <taxon>Pezizomycotina</taxon>
        <taxon>Orbiliomycetes</taxon>
        <taxon>Orbiliales</taxon>
        <taxon>Orbiliaceae</taxon>
        <taxon>Dactylellina</taxon>
    </lineage>
</organism>
<feature type="compositionally biased region" description="Basic residues" evidence="2">
    <location>
        <begin position="156"/>
        <end position="165"/>
    </location>
</feature>
<keyword evidence="1" id="KW-0862">Zinc</keyword>
<reference evidence="5" key="2">
    <citation type="submission" date="2013-04" db="EMBL/GenBank/DDBJ databases">
        <title>Genomic mechanisms accounting for the adaptation to parasitism in nematode-trapping fungi.</title>
        <authorList>
            <person name="Ahren D.G."/>
        </authorList>
    </citation>
    <scope>NUCLEOTIDE SEQUENCE [LARGE SCALE GENOMIC DNA]</scope>
    <source>
        <strain evidence="5">CBS 200.50</strain>
    </source>
</reference>
<sequence>MCYYDLRTFENCLCKRWGDFRSACVQSSITDGICDRKFPSGREGYNPGTCERCQEVDAITKELARGERKLAQSLIAGGGHSALEELSSAVMGVYEEILNQRRREKGGVLKGIDIIGGAGSGGVNINTDGSGLMGAKGEGLSMDWLSHSTVNANATSRRHTKRRRVALPPRSPERPTPHVERQRSFQKFQGWPLGGSERLDIGTQSGSAEVGIDTNGHDLYDFMDGIFNQDPSAMFDGDSILPSFGIHPYDLEAFSNFQSTKIPTAQVPQKDGRNKPFEPDLQNLKIFKTYARGFRNGLRMHDDLHAPSTKTPYPGRDPPEIQLSRRRFRDVAQKFLAAANAPYKKLKQAAYSDGVSANFRRFCNNLGDLDDILETGFDALEKLLDGEIPSSLEETYSFLQVAYAMSQGFGDTPDLDQPTFISGISIFLACVPGKCATEPEDGTGDLFDEIVSVMWDELEDGVGWAKQQDEGTVFEAEDMNFNGESSRVTQRMERLKKPASSPTWKDLVTGTIFVHVVHFLKSLDDIGTIFFYLCGTFCSTINSLATGFLSPSAHDSRKPGPDIPNPREMELRDYITEYILAPLKRDRSSKMDDIARAAKYMLRAGPLTNLPDFEQYIIGLTKIHHRPQREFLRSVKRILFLCQRCYYSLPSRCRRLNDMEYSDEYIESRIQDEEWWYLSEETSNSQAEDTAFPTIPSFHVVDDVCLSSSFASEASTTSSTLSSIKKFTSPTPKRTAQSALDLPRTDFSYSRSDSINTIRASPTSQLRYSKNKKRRVAPEHKPYSCEFPDCDHRETTEANLKRHQISEHGDESIRNRVYRCDVPGCNAQRTGARAKENIKTHKKVVHGIRSRRGKGP</sequence>
<feature type="domain" description="C2H2-type" evidence="3">
    <location>
        <begin position="783"/>
        <end position="813"/>
    </location>
</feature>
<dbReference type="AlphaFoldDB" id="S8AL63"/>
<accession>S8AL63</accession>
<dbReference type="HOGENOM" id="CLU_333701_0_0_1"/>
<evidence type="ECO:0000313" key="5">
    <source>
        <dbReference type="Proteomes" id="UP000015100"/>
    </source>
</evidence>
<dbReference type="InterPro" id="IPR013087">
    <property type="entry name" value="Znf_C2H2_type"/>
</dbReference>
<protein>
    <recommendedName>
        <fullName evidence="3">C2H2-type domain-containing protein</fullName>
    </recommendedName>
</protein>
<comment type="caution">
    <text evidence="4">The sequence shown here is derived from an EMBL/GenBank/DDBJ whole genome shotgun (WGS) entry which is preliminary data.</text>
</comment>
<keyword evidence="1" id="KW-0863">Zinc-finger</keyword>
<keyword evidence="1" id="KW-0479">Metal-binding</keyword>
<feature type="compositionally biased region" description="Basic and acidic residues" evidence="2">
    <location>
        <begin position="171"/>
        <end position="183"/>
    </location>
</feature>
<evidence type="ECO:0000313" key="4">
    <source>
        <dbReference type="EMBL" id="EPS41816.1"/>
    </source>
</evidence>
<gene>
    <name evidence="4" type="ORF">H072_4224</name>
</gene>
<feature type="region of interest" description="Disordered" evidence="2">
    <location>
        <begin position="151"/>
        <end position="184"/>
    </location>
</feature>
<evidence type="ECO:0000256" key="2">
    <source>
        <dbReference type="SAM" id="MobiDB-lite"/>
    </source>
</evidence>
<dbReference type="PROSITE" id="PS50157">
    <property type="entry name" value="ZINC_FINGER_C2H2_2"/>
    <property type="match status" value="1"/>
</dbReference>
<proteinExistence type="predicted"/>
<dbReference type="OrthoDB" id="5416994at2759"/>
<dbReference type="EMBL" id="AQGS01000147">
    <property type="protein sequence ID" value="EPS41816.1"/>
    <property type="molecule type" value="Genomic_DNA"/>
</dbReference>
<keyword evidence="5" id="KW-1185">Reference proteome</keyword>
<dbReference type="Proteomes" id="UP000015100">
    <property type="component" value="Unassembled WGS sequence"/>
</dbReference>
<name>S8AL63_DACHA</name>
<dbReference type="Gene3D" id="3.30.160.60">
    <property type="entry name" value="Classic Zinc Finger"/>
    <property type="match status" value="1"/>
</dbReference>
<evidence type="ECO:0000259" key="3">
    <source>
        <dbReference type="PROSITE" id="PS50157"/>
    </source>
</evidence>
<feature type="region of interest" description="Disordered" evidence="2">
    <location>
        <begin position="721"/>
        <end position="742"/>
    </location>
</feature>